<protein>
    <submittedName>
        <fullName evidence="1">Uncharacterized protein</fullName>
    </submittedName>
</protein>
<gene>
    <name evidence="1" type="ORF">V7S43_004112</name>
</gene>
<dbReference type="Proteomes" id="UP001632037">
    <property type="component" value="Unassembled WGS sequence"/>
</dbReference>
<sequence length="196" mass="22636">MVRQRLHTVTGYTGTEPSTVESAVQLNADDIALFEDYLHKLEAVYGQTNAGFRACEVEENPVMSYSIGPERKRDGDMEFFENLDVLFIPFNLEQTCSSMWKSMVRVHQQKDRQHYSGVIDPDNTIAVKFRLRCPSEKNEPVNLKVRCVMRRYVEDDRMILVWRALSDGEGEFSGLHLMKRVGALYGRMNRVKSVIH</sequence>
<proteinExistence type="predicted"/>
<comment type="caution">
    <text evidence="1">The sequence shown here is derived from an EMBL/GenBank/DDBJ whole genome shotgun (WGS) entry which is preliminary data.</text>
</comment>
<organism evidence="1 2">
    <name type="scientific">Phytophthora oleae</name>
    <dbReference type="NCBI Taxonomy" id="2107226"/>
    <lineage>
        <taxon>Eukaryota</taxon>
        <taxon>Sar</taxon>
        <taxon>Stramenopiles</taxon>
        <taxon>Oomycota</taxon>
        <taxon>Peronosporomycetes</taxon>
        <taxon>Peronosporales</taxon>
        <taxon>Peronosporaceae</taxon>
        <taxon>Phytophthora</taxon>
    </lineage>
</organism>
<accession>A0ABD3FY77</accession>
<reference evidence="1 2" key="1">
    <citation type="submission" date="2024-09" db="EMBL/GenBank/DDBJ databases">
        <title>Genome sequencing and assembly of Phytophthora oleae, isolate VK10A, causative agent of rot of olive drupes.</title>
        <authorList>
            <person name="Conti Taguali S."/>
            <person name="Riolo M."/>
            <person name="La Spada F."/>
            <person name="Cacciola S.O."/>
            <person name="Dionisio G."/>
        </authorList>
    </citation>
    <scope>NUCLEOTIDE SEQUENCE [LARGE SCALE GENOMIC DNA]</scope>
    <source>
        <strain evidence="1 2">VK10A</strain>
    </source>
</reference>
<name>A0ABD3FY77_9STRA</name>
<dbReference type="EMBL" id="JBIMZQ010000006">
    <property type="protein sequence ID" value="KAL3670927.1"/>
    <property type="molecule type" value="Genomic_DNA"/>
</dbReference>
<dbReference type="AlphaFoldDB" id="A0ABD3FY77"/>
<evidence type="ECO:0000313" key="1">
    <source>
        <dbReference type="EMBL" id="KAL3670927.1"/>
    </source>
</evidence>
<keyword evidence="2" id="KW-1185">Reference proteome</keyword>
<evidence type="ECO:0000313" key="2">
    <source>
        <dbReference type="Proteomes" id="UP001632037"/>
    </source>
</evidence>